<reference evidence="1" key="1">
    <citation type="journal article" date="2020" name="Nature">
        <title>Giant virus diversity and host interactions through global metagenomics.</title>
        <authorList>
            <person name="Schulz F."/>
            <person name="Roux S."/>
            <person name="Paez-Espino D."/>
            <person name="Jungbluth S."/>
            <person name="Walsh D.A."/>
            <person name="Denef V.J."/>
            <person name="McMahon K.D."/>
            <person name="Konstantinidis K.T."/>
            <person name="Eloe-Fadrosh E.A."/>
            <person name="Kyrpides N.C."/>
            <person name="Woyke T."/>
        </authorList>
    </citation>
    <scope>NUCLEOTIDE SEQUENCE</scope>
    <source>
        <strain evidence="1">GVMAG-M-3300009182-78</strain>
    </source>
</reference>
<name>A0A6C0AZI4_9ZZZZ</name>
<dbReference type="AlphaFoldDB" id="A0A6C0AZI4"/>
<organism evidence="1">
    <name type="scientific">viral metagenome</name>
    <dbReference type="NCBI Taxonomy" id="1070528"/>
    <lineage>
        <taxon>unclassified sequences</taxon>
        <taxon>metagenomes</taxon>
        <taxon>organismal metagenomes</taxon>
    </lineage>
</organism>
<proteinExistence type="predicted"/>
<protein>
    <submittedName>
        <fullName evidence="1">Uncharacterized protein</fullName>
    </submittedName>
</protein>
<accession>A0A6C0AZI4</accession>
<dbReference type="EMBL" id="MN739042">
    <property type="protein sequence ID" value="QHS85216.1"/>
    <property type="molecule type" value="Genomic_DNA"/>
</dbReference>
<sequence>MPYGNFYYGKDGFKYKKWNGGGARRNPPLGLLNCGSHDVNNTYVPGSGVGASSIATRRAKLNHATSCTPQYPCNKSFSKLGLFARGGSNKIAALNWLLPTPGMPMSFKV</sequence>
<evidence type="ECO:0000313" key="1">
    <source>
        <dbReference type="EMBL" id="QHS85216.1"/>
    </source>
</evidence>